<organism evidence="3">
    <name type="scientific">Hexamita inflata</name>
    <dbReference type="NCBI Taxonomy" id="28002"/>
    <lineage>
        <taxon>Eukaryota</taxon>
        <taxon>Metamonada</taxon>
        <taxon>Diplomonadida</taxon>
        <taxon>Hexamitidae</taxon>
        <taxon>Hexamitinae</taxon>
        <taxon>Hexamita</taxon>
    </lineage>
</organism>
<dbReference type="InterPro" id="IPR001611">
    <property type="entry name" value="Leu-rich_rpt"/>
</dbReference>
<dbReference type="EMBL" id="CATOUU010001009">
    <property type="protein sequence ID" value="CAI9966831.1"/>
    <property type="molecule type" value="Genomic_DNA"/>
</dbReference>
<evidence type="ECO:0000313" key="5">
    <source>
        <dbReference type="Proteomes" id="UP001642409"/>
    </source>
</evidence>
<evidence type="ECO:0000256" key="1">
    <source>
        <dbReference type="ARBA" id="ARBA00022614"/>
    </source>
</evidence>
<keyword evidence="1" id="KW-0433">Leucine-rich repeat</keyword>
<accession>A0AA86R4E3</accession>
<protein>
    <submittedName>
        <fullName evidence="3">Uncharacterized protein</fullName>
    </submittedName>
</protein>
<evidence type="ECO:0000256" key="2">
    <source>
        <dbReference type="ARBA" id="ARBA00022737"/>
    </source>
</evidence>
<dbReference type="SUPFAM" id="SSF52058">
    <property type="entry name" value="L domain-like"/>
    <property type="match status" value="1"/>
</dbReference>
<evidence type="ECO:0000313" key="3">
    <source>
        <dbReference type="EMBL" id="CAI9966831.1"/>
    </source>
</evidence>
<dbReference type="AlphaFoldDB" id="A0AA86R4E3"/>
<dbReference type="Pfam" id="PF12799">
    <property type="entry name" value="LRR_4"/>
    <property type="match status" value="1"/>
</dbReference>
<dbReference type="InterPro" id="IPR032675">
    <property type="entry name" value="LRR_dom_sf"/>
</dbReference>
<dbReference type="Proteomes" id="UP001642409">
    <property type="component" value="Unassembled WGS sequence"/>
</dbReference>
<evidence type="ECO:0000313" key="4">
    <source>
        <dbReference type="EMBL" id="CAL6035291.1"/>
    </source>
</evidence>
<gene>
    <name evidence="4" type="ORF">HINF_LOCUS35862</name>
    <name evidence="3" type="ORF">HINF_LOCUS54476</name>
</gene>
<keyword evidence="2" id="KW-0677">Repeat</keyword>
<sequence length="182" mass="21166">MSIYRTLHLSSTKLKALNVKIAAIESIWSLYFLKSLIFLQLSNCKIVDIHPLKFCTNLKFLNLQCNLIIDPAPIQNLKKLITLCIDGNLVQDAHNFAYLSSYQKICKQNTPSIQQTNFNKVISDIYNLEKFIQQINNNQLKLKSFLEDKKNKANYFLNQQIQILNKQTELLIVLIQTQEFID</sequence>
<dbReference type="PROSITE" id="PS51450">
    <property type="entry name" value="LRR"/>
    <property type="match status" value="2"/>
</dbReference>
<dbReference type="Gene3D" id="3.80.10.10">
    <property type="entry name" value="Ribonuclease Inhibitor"/>
    <property type="match status" value="1"/>
</dbReference>
<dbReference type="InterPro" id="IPR025875">
    <property type="entry name" value="Leu-rich_rpt_4"/>
</dbReference>
<name>A0AA86R4E3_9EUKA</name>
<proteinExistence type="predicted"/>
<reference evidence="4 5" key="2">
    <citation type="submission" date="2024-07" db="EMBL/GenBank/DDBJ databases">
        <authorList>
            <person name="Akdeniz Z."/>
        </authorList>
    </citation>
    <scope>NUCLEOTIDE SEQUENCE [LARGE SCALE GENOMIC DNA]</scope>
</reference>
<reference evidence="3" key="1">
    <citation type="submission" date="2023-06" db="EMBL/GenBank/DDBJ databases">
        <authorList>
            <person name="Kurt Z."/>
        </authorList>
    </citation>
    <scope>NUCLEOTIDE SEQUENCE</scope>
</reference>
<keyword evidence="5" id="KW-1185">Reference proteome</keyword>
<comment type="caution">
    <text evidence="3">The sequence shown here is derived from an EMBL/GenBank/DDBJ whole genome shotgun (WGS) entry which is preliminary data.</text>
</comment>
<dbReference type="EMBL" id="CAXDID020000130">
    <property type="protein sequence ID" value="CAL6035291.1"/>
    <property type="molecule type" value="Genomic_DNA"/>
</dbReference>